<organism evidence="3 4">
    <name type="scientific">Candidatus Gottesmanbacteria bacterium GW2011_GWB1_44_11c</name>
    <dbReference type="NCBI Taxonomy" id="1618447"/>
    <lineage>
        <taxon>Bacteria</taxon>
        <taxon>Candidatus Gottesmaniibacteriota</taxon>
    </lineage>
</organism>
<name>A0A0G1IZT1_9BACT</name>
<dbReference type="Pfam" id="PF02604">
    <property type="entry name" value="PhdYeFM_antitox"/>
    <property type="match status" value="1"/>
</dbReference>
<evidence type="ECO:0000313" key="3">
    <source>
        <dbReference type="EMBL" id="KKT37322.1"/>
    </source>
</evidence>
<evidence type="ECO:0000256" key="2">
    <source>
        <dbReference type="RuleBase" id="RU362080"/>
    </source>
</evidence>
<comment type="function">
    <text evidence="2">Antitoxin component of a type II toxin-antitoxin (TA) system.</text>
</comment>
<comment type="caution">
    <text evidence="3">The sequence shown here is derived from an EMBL/GenBank/DDBJ whole genome shotgun (WGS) entry which is preliminary data.</text>
</comment>
<gene>
    <name evidence="3" type="ORF">UW22_C0028G0014</name>
</gene>
<proteinExistence type="inferred from homology"/>
<evidence type="ECO:0000256" key="1">
    <source>
        <dbReference type="ARBA" id="ARBA00009981"/>
    </source>
</evidence>
<dbReference type="InterPro" id="IPR006442">
    <property type="entry name" value="Antitoxin_Phd/YefM"/>
</dbReference>
<dbReference type="InterPro" id="IPR036165">
    <property type="entry name" value="YefM-like_sf"/>
</dbReference>
<dbReference type="Gene3D" id="3.90.198.10">
    <property type="entry name" value="Replication Fork Single-Stranded Dna Binding Protein"/>
    <property type="match status" value="1"/>
</dbReference>
<sequence>MTTISISQLKMNPSPIIALASDYPIAVENRNKVKAYIVGKQLFEKIISLLEDSLDTKEVKKADFAKGKNFETVARDLGI</sequence>
<accession>A0A0G1IZT1</accession>
<dbReference type="SUPFAM" id="SSF143120">
    <property type="entry name" value="YefM-like"/>
    <property type="match status" value="1"/>
</dbReference>
<dbReference type="Proteomes" id="UP000034617">
    <property type="component" value="Unassembled WGS sequence"/>
</dbReference>
<reference evidence="3 4" key="1">
    <citation type="journal article" date="2015" name="Nature">
        <title>rRNA introns, odd ribosomes, and small enigmatic genomes across a large radiation of phyla.</title>
        <authorList>
            <person name="Brown C.T."/>
            <person name="Hug L.A."/>
            <person name="Thomas B.C."/>
            <person name="Sharon I."/>
            <person name="Castelle C.J."/>
            <person name="Singh A."/>
            <person name="Wilkins M.J."/>
            <person name="Williams K.H."/>
            <person name="Banfield J.F."/>
        </authorList>
    </citation>
    <scope>NUCLEOTIDE SEQUENCE [LARGE SCALE GENOMIC DNA]</scope>
</reference>
<dbReference type="InterPro" id="IPR044947">
    <property type="entry name" value="Phage_T4_Gp32_ssDNA-bd_sf"/>
</dbReference>
<comment type="similarity">
    <text evidence="1 2">Belongs to the phD/YefM antitoxin family.</text>
</comment>
<dbReference type="AlphaFoldDB" id="A0A0G1IZT1"/>
<dbReference type="EMBL" id="LCHM01000028">
    <property type="protein sequence ID" value="KKT37322.1"/>
    <property type="molecule type" value="Genomic_DNA"/>
</dbReference>
<evidence type="ECO:0000313" key="4">
    <source>
        <dbReference type="Proteomes" id="UP000034617"/>
    </source>
</evidence>
<protein>
    <recommendedName>
        <fullName evidence="2">Antitoxin</fullName>
    </recommendedName>
</protein>